<name>A0A0X3Y0H8_FUSNC</name>
<evidence type="ECO:0000313" key="5">
    <source>
        <dbReference type="EMBL" id="KUL98442.1"/>
    </source>
</evidence>
<feature type="active site" evidence="2">
    <location>
        <position position="129"/>
    </location>
</feature>
<dbReference type="RefSeq" id="WP_005902040.1">
    <property type="nucleotide sequence ID" value="NZ_CP056014.1"/>
</dbReference>
<reference evidence="5 6" key="1">
    <citation type="submission" date="2015-10" db="EMBL/GenBank/DDBJ databases">
        <authorList>
            <person name="Gilbert D.G."/>
        </authorList>
    </citation>
    <scope>NUCLEOTIDE SEQUENCE [LARGE SCALE GENOMIC DNA]</scope>
    <source>
        <strain evidence="5 6">ChDC F311</strain>
    </source>
</reference>
<protein>
    <recommendedName>
        <fullName evidence="3">Pseudouridine synthase</fullName>
        <ecNumber evidence="3">5.4.99.-</ecNumber>
    </recommendedName>
</protein>
<dbReference type="NCBIfam" id="TIGR00005">
    <property type="entry name" value="rluA_subfam"/>
    <property type="match status" value="1"/>
</dbReference>
<comment type="similarity">
    <text evidence="1 3">Belongs to the pseudouridine synthase RluA family.</text>
</comment>
<evidence type="ECO:0000256" key="2">
    <source>
        <dbReference type="PIRSR" id="PIRSR606225-1"/>
    </source>
</evidence>
<dbReference type="CDD" id="cd02869">
    <property type="entry name" value="PseudoU_synth_RluA_like"/>
    <property type="match status" value="1"/>
</dbReference>
<dbReference type="InterPro" id="IPR020103">
    <property type="entry name" value="PsdUridine_synth_cat_dom_sf"/>
</dbReference>
<comment type="caution">
    <text evidence="5">The sequence shown here is derived from an EMBL/GenBank/DDBJ whole genome shotgun (WGS) entry which is preliminary data.</text>
</comment>
<feature type="domain" description="Pseudouridine synthase RsuA/RluA-like" evidence="4">
    <location>
        <begin position="81"/>
        <end position="233"/>
    </location>
</feature>
<comment type="catalytic activity">
    <reaction evidence="3">
        <text>a uridine in RNA = a pseudouridine in RNA</text>
        <dbReference type="Rhea" id="RHEA:48348"/>
        <dbReference type="Rhea" id="RHEA-COMP:12068"/>
        <dbReference type="Rhea" id="RHEA-COMP:12069"/>
        <dbReference type="ChEBI" id="CHEBI:65314"/>
        <dbReference type="ChEBI" id="CHEBI:65315"/>
    </reaction>
</comment>
<dbReference type="Gene3D" id="3.30.2350.10">
    <property type="entry name" value="Pseudouridine synthase"/>
    <property type="match status" value="1"/>
</dbReference>
<evidence type="ECO:0000256" key="1">
    <source>
        <dbReference type="ARBA" id="ARBA00010876"/>
    </source>
</evidence>
<dbReference type="GeneID" id="79783648"/>
<dbReference type="AlphaFoldDB" id="A0A0X3Y0H8"/>
<dbReference type="EMBL" id="LMVH01000001">
    <property type="protein sequence ID" value="KUL98442.1"/>
    <property type="molecule type" value="Genomic_DNA"/>
</dbReference>
<comment type="function">
    <text evidence="3">Responsible for synthesis of pseudouridine from uracil.</text>
</comment>
<gene>
    <name evidence="5" type="ORF">RO03_02620</name>
</gene>
<evidence type="ECO:0000259" key="4">
    <source>
        <dbReference type="Pfam" id="PF00849"/>
    </source>
</evidence>
<dbReference type="Pfam" id="PF00849">
    <property type="entry name" value="PseudoU_synth_2"/>
    <property type="match status" value="1"/>
</dbReference>
<dbReference type="GO" id="GO:0003723">
    <property type="term" value="F:RNA binding"/>
    <property type="evidence" value="ECO:0007669"/>
    <property type="project" value="InterPro"/>
</dbReference>
<dbReference type="Proteomes" id="UP000054800">
    <property type="component" value="Unassembled WGS sequence"/>
</dbReference>
<dbReference type="EC" id="5.4.99.-" evidence="3"/>
<dbReference type="GO" id="GO:0009982">
    <property type="term" value="F:pseudouridine synthase activity"/>
    <property type="evidence" value="ECO:0007669"/>
    <property type="project" value="InterPro"/>
</dbReference>
<dbReference type="InterPro" id="IPR006225">
    <property type="entry name" value="PsdUridine_synth_RluC/D"/>
</dbReference>
<sequence>MKKYIVEHEYDGYEIGTYLKETKGYSSRGLRNLEIYLNGKRIKNNAKKIKKLNRIVVIEKEKSTGIKAMDIPIDIAYEDENLLIVNKEPYIIVHPTQKKVDKTLANAVVNYFEKTLGKTLVPRFYNRLDMNTSGLIIIAKNAYTQAFLQDKTEVKKTYKVIASGIIEKDDFFIKIPIGKVGDDLRRIELSEENGGKSAKTHIKVLEKNYEKNITFLEARLYTGRTHQIRAHLSLIGHSLVGDELYGGDMKLAKRQMLHAYKLEFQNPKTLENLKIEIDIPVDMKEVLK</sequence>
<dbReference type="PANTHER" id="PTHR21600">
    <property type="entry name" value="MITOCHONDRIAL RNA PSEUDOURIDINE SYNTHASE"/>
    <property type="match status" value="1"/>
</dbReference>
<evidence type="ECO:0000313" key="6">
    <source>
        <dbReference type="Proteomes" id="UP000054800"/>
    </source>
</evidence>
<organism evidence="5 6">
    <name type="scientific">Fusobacterium nucleatum subsp. nucleatum</name>
    <dbReference type="NCBI Taxonomy" id="76856"/>
    <lineage>
        <taxon>Bacteria</taxon>
        <taxon>Fusobacteriati</taxon>
        <taxon>Fusobacteriota</taxon>
        <taxon>Fusobacteriia</taxon>
        <taxon>Fusobacteriales</taxon>
        <taxon>Fusobacteriaceae</taxon>
        <taxon>Fusobacterium</taxon>
    </lineage>
</organism>
<proteinExistence type="inferred from homology"/>
<dbReference type="GO" id="GO:0140098">
    <property type="term" value="F:catalytic activity, acting on RNA"/>
    <property type="evidence" value="ECO:0007669"/>
    <property type="project" value="UniProtKB-ARBA"/>
</dbReference>
<dbReference type="OMA" id="EKFYLAY"/>
<dbReference type="SUPFAM" id="SSF55120">
    <property type="entry name" value="Pseudouridine synthase"/>
    <property type="match status" value="1"/>
</dbReference>
<accession>A0A0X3Y0H8</accession>
<keyword evidence="3" id="KW-0413">Isomerase</keyword>
<dbReference type="InterPro" id="IPR006145">
    <property type="entry name" value="PsdUridine_synth_RsuA/RluA"/>
</dbReference>
<dbReference type="GO" id="GO:0000455">
    <property type="term" value="P:enzyme-directed rRNA pseudouridine synthesis"/>
    <property type="evidence" value="ECO:0007669"/>
    <property type="project" value="TreeGrafter"/>
</dbReference>
<evidence type="ECO:0000256" key="3">
    <source>
        <dbReference type="RuleBase" id="RU362028"/>
    </source>
</evidence>
<dbReference type="OrthoDB" id="9807829at2"/>
<dbReference type="InterPro" id="IPR050188">
    <property type="entry name" value="RluA_PseudoU_synthase"/>
</dbReference>
<dbReference type="PANTHER" id="PTHR21600:SF44">
    <property type="entry name" value="RIBOSOMAL LARGE SUBUNIT PSEUDOURIDINE SYNTHASE D"/>
    <property type="match status" value="1"/>
</dbReference>